<evidence type="ECO:0000256" key="3">
    <source>
        <dbReference type="RuleBase" id="RU000363"/>
    </source>
</evidence>
<evidence type="ECO:0000256" key="1">
    <source>
        <dbReference type="ARBA" id="ARBA00006484"/>
    </source>
</evidence>
<dbReference type="Pfam" id="PF00106">
    <property type="entry name" value="adh_short"/>
    <property type="match status" value="1"/>
</dbReference>
<comment type="caution">
    <text evidence="4">The sequence shown here is derived from an EMBL/GenBank/DDBJ whole genome shotgun (WGS) entry which is preliminary data.</text>
</comment>
<dbReference type="Gene3D" id="3.40.50.720">
    <property type="entry name" value="NAD(P)-binding Rossmann-like Domain"/>
    <property type="match status" value="1"/>
</dbReference>
<comment type="similarity">
    <text evidence="1 3">Belongs to the short-chain dehydrogenases/reductases (SDR) family.</text>
</comment>
<dbReference type="STRING" id="1218591.LEP1GSC199_2212"/>
<gene>
    <name evidence="4" type="ORF">LEP1GSC199_2212</name>
</gene>
<dbReference type="Pfam" id="PF13561">
    <property type="entry name" value="adh_short_C2"/>
    <property type="match status" value="1"/>
</dbReference>
<reference evidence="4 5" key="1">
    <citation type="submission" date="2013-03" db="EMBL/GenBank/DDBJ databases">
        <authorList>
            <person name="Harkins D.M."/>
            <person name="Durkin A.S."/>
            <person name="Brinkac L.M."/>
            <person name="Haft D.H."/>
            <person name="Selengut J.D."/>
            <person name="Sanka R."/>
            <person name="DePew J."/>
            <person name="Purushe J."/>
            <person name="Galloway R.L."/>
            <person name="Vinetz J.M."/>
            <person name="Sutton G.G."/>
            <person name="Nierman W.C."/>
            <person name="Fouts D.E."/>
        </authorList>
    </citation>
    <scope>NUCLEOTIDE SEQUENCE [LARGE SCALE GENOMIC DNA]</scope>
    <source>
        <strain evidence="4 5">Waz Holland</strain>
    </source>
</reference>
<evidence type="ECO:0000313" key="4">
    <source>
        <dbReference type="EMBL" id="EMY69588.1"/>
    </source>
</evidence>
<dbReference type="GO" id="GO:0016616">
    <property type="term" value="F:oxidoreductase activity, acting on the CH-OH group of donors, NAD or NADP as acceptor"/>
    <property type="evidence" value="ECO:0007669"/>
    <property type="project" value="TreeGrafter"/>
</dbReference>
<evidence type="ECO:0000313" key="5">
    <source>
        <dbReference type="Proteomes" id="UP000012227"/>
    </source>
</evidence>
<sequence>MIDLFSLKDKVIIITGATGLLGSQHAEVVAEAGGIPVLLDLDQDRCNQLADKLKQKYSVDAIGYKVDITKEEEIIDNLSIIKIKYKYIHALINNAANNPKVEDSTEKAFSRLENFPTAVWNSDLAVGLSGSFLCAKHYGFLISQNPAGGTILNISSDLGLIAPDQRLYRKAGLPEELQPVKPVTYSVVKAGLIGLTRYLATYWADKNVRCNAICPGGIENNQNEYFLKEVISRIPLGRLAKKDEYKGLVLLLLSESASYLNGSIISADGGRSVW</sequence>
<organism evidence="4 5">
    <name type="scientific">Leptospira vanthielii serovar Holland str. Waz Holland = ATCC 700522</name>
    <dbReference type="NCBI Taxonomy" id="1218591"/>
    <lineage>
        <taxon>Bacteria</taxon>
        <taxon>Pseudomonadati</taxon>
        <taxon>Spirochaetota</taxon>
        <taxon>Spirochaetia</taxon>
        <taxon>Leptospirales</taxon>
        <taxon>Leptospiraceae</taxon>
        <taxon>Leptospira</taxon>
    </lineage>
</organism>
<dbReference type="RefSeq" id="WP_002982848.1">
    <property type="nucleotide sequence ID" value="NZ_AOGY02000051.1"/>
</dbReference>
<dbReference type="PANTHER" id="PTHR42760:SF133">
    <property type="entry name" value="3-OXOACYL-[ACYL-CARRIER-PROTEIN] REDUCTASE"/>
    <property type="match status" value="1"/>
</dbReference>
<accession>N1W3M1</accession>
<dbReference type="AlphaFoldDB" id="N1W3M1"/>
<name>N1W3M1_9LEPT</name>
<dbReference type="SUPFAM" id="SSF51735">
    <property type="entry name" value="NAD(P)-binding Rossmann-fold domains"/>
    <property type="match status" value="1"/>
</dbReference>
<dbReference type="InterPro" id="IPR002347">
    <property type="entry name" value="SDR_fam"/>
</dbReference>
<dbReference type="PANTHER" id="PTHR42760">
    <property type="entry name" value="SHORT-CHAIN DEHYDROGENASES/REDUCTASES FAMILY MEMBER"/>
    <property type="match status" value="1"/>
</dbReference>
<dbReference type="InterPro" id="IPR036291">
    <property type="entry name" value="NAD(P)-bd_dom_sf"/>
</dbReference>
<dbReference type="EMBL" id="AOGY02000051">
    <property type="protein sequence ID" value="EMY69588.1"/>
    <property type="molecule type" value="Genomic_DNA"/>
</dbReference>
<dbReference type="PRINTS" id="PR00081">
    <property type="entry name" value="GDHRDH"/>
</dbReference>
<evidence type="ECO:0000256" key="2">
    <source>
        <dbReference type="ARBA" id="ARBA00023002"/>
    </source>
</evidence>
<keyword evidence="2" id="KW-0560">Oxidoreductase</keyword>
<dbReference type="PRINTS" id="PR00080">
    <property type="entry name" value="SDRFAMILY"/>
</dbReference>
<dbReference type="Proteomes" id="UP000012227">
    <property type="component" value="Unassembled WGS sequence"/>
</dbReference>
<protein>
    <submittedName>
        <fullName evidence="4">Oxidoreductase, short chain dehydrogenase/reductase family protein</fullName>
    </submittedName>
</protein>
<proteinExistence type="inferred from homology"/>